<dbReference type="RefSeq" id="WP_074038163.1">
    <property type="nucleotide sequence ID" value="NZ_CP136188.1"/>
</dbReference>
<proteinExistence type="predicted"/>
<reference evidence="1 2" key="1">
    <citation type="submission" date="2018-08" db="EMBL/GenBank/DDBJ databases">
        <title>A genome reference for cultivated species of the human gut microbiota.</title>
        <authorList>
            <person name="Zou Y."/>
            <person name="Xue W."/>
            <person name="Luo G."/>
        </authorList>
    </citation>
    <scope>NUCLEOTIDE SEQUENCE [LARGE SCALE GENOMIC DNA]</scope>
    <source>
        <strain evidence="1 2">AM07-24</strain>
    </source>
</reference>
<evidence type="ECO:0000313" key="2">
    <source>
        <dbReference type="Proteomes" id="UP000284841"/>
    </source>
</evidence>
<keyword evidence="2" id="KW-1185">Reference proteome</keyword>
<protein>
    <submittedName>
        <fullName evidence="1">Uncharacterized protein</fullName>
    </submittedName>
</protein>
<accession>A0A415E8J0</accession>
<sequence>MAELLVVVAILLMWKTG</sequence>
<organism evidence="1 2">
    <name type="scientific">Emergencia timonensis</name>
    <dbReference type="NCBI Taxonomy" id="1776384"/>
    <lineage>
        <taxon>Bacteria</taxon>
        <taxon>Bacillati</taxon>
        <taxon>Bacillota</taxon>
        <taxon>Clostridia</taxon>
        <taxon>Peptostreptococcales</taxon>
        <taxon>Anaerovoracaceae</taxon>
        <taxon>Emergencia</taxon>
    </lineage>
</organism>
<dbReference type="EMBL" id="QRMS01000001">
    <property type="protein sequence ID" value="RHJ90113.1"/>
    <property type="molecule type" value="Genomic_DNA"/>
</dbReference>
<comment type="caution">
    <text evidence="1">The sequence shown here is derived from an EMBL/GenBank/DDBJ whole genome shotgun (WGS) entry which is preliminary data.</text>
</comment>
<dbReference type="Proteomes" id="UP000284841">
    <property type="component" value="Unassembled WGS sequence"/>
</dbReference>
<dbReference type="AlphaFoldDB" id="A0A415E8J0"/>
<evidence type="ECO:0000313" key="1">
    <source>
        <dbReference type="EMBL" id="RHJ90113.1"/>
    </source>
</evidence>
<name>A0A415E8J0_9FIRM</name>
<gene>
    <name evidence="1" type="ORF">DW099_04240</name>
</gene>